<dbReference type="Pfam" id="PF12834">
    <property type="entry name" value="Phage_int_SAM_2"/>
    <property type="match status" value="1"/>
</dbReference>
<reference evidence="2 3" key="1">
    <citation type="submission" date="2006-05" db="EMBL/GenBank/DDBJ databases">
        <authorList>
            <person name="King G."/>
            <person name="Ferriera S."/>
            <person name="Johnson J."/>
            <person name="Kravitz S."/>
            <person name="Beeson K."/>
            <person name="Sutton G."/>
            <person name="Rogers Y.-H."/>
            <person name="Friedman R."/>
            <person name="Frazier M."/>
            <person name="Venter J.C."/>
        </authorList>
    </citation>
    <scope>NUCLEOTIDE SEQUENCE [LARGE SCALE GENOMIC DNA]</scope>
    <source>
        <strain evidence="3">ATCC 25650 / DSM 13394 / JCM 20685 / NBRC 16684 / NCIMB 2208 / IAM 12614 / B1</strain>
    </source>
</reference>
<dbReference type="eggNOG" id="COG0582">
    <property type="taxonomic scope" value="Bacteria"/>
</dbReference>
<gene>
    <name evidence="2" type="ORF">SIAM614_31651</name>
</gene>
<dbReference type="SUPFAM" id="SSF56349">
    <property type="entry name" value="DNA breaking-rejoining enzymes"/>
    <property type="match status" value="1"/>
</dbReference>
<dbReference type="OrthoDB" id="5394387at2"/>
<dbReference type="GO" id="GO:0003677">
    <property type="term" value="F:DNA binding"/>
    <property type="evidence" value="ECO:0007669"/>
    <property type="project" value="InterPro"/>
</dbReference>
<feature type="non-terminal residue" evidence="2">
    <location>
        <position position="198"/>
    </location>
</feature>
<dbReference type="AlphaFoldDB" id="A0P4E8"/>
<evidence type="ECO:0000313" key="3">
    <source>
        <dbReference type="Proteomes" id="UP000004848"/>
    </source>
</evidence>
<dbReference type="EMBL" id="AAUW01000048">
    <property type="protein sequence ID" value="EAV40091.1"/>
    <property type="molecule type" value="Genomic_DNA"/>
</dbReference>
<dbReference type="Proteomes" id="UP000004848">
    <property type="component" value="Unassembled WGS sequence"/>
</dbReference>
<name>A0P4E8_ROSAI</name>
<dbReference type="RefSeq" id="WP_006940663.1">
    <property type="nucleotide sequence ID" value="NZ_AAUW01000048.1"/>
</dbReference>
<dbReference type="InterPro" id="IPR011010">
    <property type="entry name" value="DNA_brk_join_enz"/>
</dbReference>
<evidence type="ECO:0000259" key="1">
    <source>
        <dbReference type="Pfam" id="PF12834"/>
    </source>
</evidence>
<comment type="caution">
    <text evidence="2">The sequence shown here is derived from an EMBL/GenBank/DDBJ whole genome shotgun (WGS) entry which is preliminary data.</text>
</comment>
<dbReference type="GeneID" id="68850173"/>
<proteinExistence type="predicted"/>
<evidence type="ECO:0000313" key="2">
    <source>
        <dbReference type="EMBL" id="EAV40091.1"/>
    </source>
</evidence>
<feature type="domain" description="Putative integrase N-terminal" evidence="1">
    <location>
        <begin position="1"/>
        <end position="89"/>
    </location>
</feature>
<accession>A0P4E8</accession>
<organism evidence="2 3">
    <name type="scientific">Roseibium aggregatum (strain ATCC 25650 / DSM 13394 / JCM 20685 / NBRC 16684 / NCIMB 2208 / IAM 12614 / B1)</name>
    <name type="common">Stappia aggregata</name>
    <dbReference type="NCBI Taxonomy" id="384765"/>
    <lineage>
        <taxon>Bacteria</taxon>
        <taxon>Pseudomonadati</taxon>
        <taxon>Pseudomonadota</taxon>
        <taxon>Alphaproteobacteria</taxon>
        <taxon>Hyphomicrobiales</taxon>
        <taxon>Stappiaceae</taxon>
        <taxon>Roseibium</taxon>
    </lineage>
</organism>
<protein>
    <submittedName>
        <fullName evidence="2">Putative integrase</fullName>
    </submittedName>
</protein>
<dbReference type="InterPro" id="IPR024457">
    <property type="entry name" value="Putative_integrase_N"/>
</dbReference>
<sequence length="198" mass="22457">MRSLNLDLKNLTRRCVEGSHATQAIRARGLQQIADELHELGYKVKAARNLAPKHVHALVGSWKASGISDATIRNRLGWVRWWSEKVGKASLLPKSNDIFGLSPREKFSGNKAQELTRDVLDALDPRVSLALQAERLFGLRREEALKMRPRTADQGNRLVLQPSWTKGGRYREIPVWHERQRQLLDDLHRVCGDGCLIG</sequence>